<evidence type="ECO:0000313" key="2">
    <source>
        <dbReference type="Proteomes" id="UP001200247"/>
    </source>
</evidence>
<organism evidence="1 2">
    <name type="scientific">Laribacter hongkongensis</name>
    <dbReference type="NCBI Taxonomy" id="168471"/>
    <lineage>
        <taxon>Bacteria</taxon>
        <taxon>Pseudomonadati</taxon>
        <taxon>Pseudomonadota</taxon>
        <taxon>Betaproteobacteria</taxon>
        <taxon>Neisseriales</taxon>
        <taxon>Aquaspirillaceae</taxon>
        <taxon>Laribacter</taxon>
    </lineage>
</organism>
<dbReference type="AlphaFoldDB" id="A0ABD4SW07"/>
<accession>A0ABD4SW07</accession>
<dbReference type="Proteomes" id="UP001200247">
    <property type="component" value="Unassembled WGS sequence"/>
</dbReference>
<reference evidence="1 2" key="1">
    <citation type="submission" date="2021-10" db="EMBL/GenBank/DDBJ databases">
        <title>Whole-genome sequencing analysis of Laribacter hongkongensis: virulence gene profiles, carbohydrate-active enzyme prediction, and antimicrobial resistance characterization.</title>
        <authorList>
            <person name="Yuan P."/>
            <person name="Zhan Y."/>
            <person name="Chen D."/>
        </authorList>
    </citation>
    <scope>NUCLEOTIDE SEQUENCE [LARGE SCALE GENOMIC DNA]</scope>
    <source>
        <strain evidence="1 2">W67</strain>
    </source>
</reference>
<gene>
    <name evidence="1" type="ORF">LH440_12550</name>
</gene>
<comment type="caution">
    <text evidence="1">The sequence shown here is derived from an EMBL/GenBank/DDBJ whole genome shotgun (WGS) entry which is preliminary data.</text>
</comment>
<sequence length="167" mass="17889">MTTLHSAIETGLSAELPGVDVRSYPDLEGRVSLPLVLVELAELEDGTQPGTGELALVARLEARVVVDPNQRDAELLVRQLACRLAAACHFKTWGLPIGVARVQSIAPDGFKADLDGYLVWCVTWTHEVHVGDIEEFPMPDGATSIVVTVTPEPGAQESVDTGANHEL</sequence>
<protein>
    <submittedName>
        <fullName evidence="1">Uncharacterized protein</fullName>
    </submittedName>
</protein>
<dbReference type="RefSeq" id="WP_239894298.1">
    <property type="nucleotide sequence ID" value="NZ_JAJAXM010000025.1"/>
</dbReference>
<name>A0ABD4SW07_9NEIS</name>
<proteinExistence type="predicted"/>
<evidence type="ECO:0000313" key="1">
    <source>
        <dbReference type="EMBL" id="MCG9026716.1"/>
    </source>
</evidence>
<dbReference type="EMBL" id="JAJAXM010000025">
    <property type="protein sequence ID" value="MCG9026716.1"/>
    <property type="molecule type" value="Genomic_DNA"/>
</dbReference>